<dbReference type="InterPro" id="IPR036396">
    <property type="entry name" value="Cyt_P450_sf"/>
</dbReference>
<dbReference type="GO" id="GO:0020037">
    <property type="term" value="F:heme binding"/>
    <property type="evidence" value="ECO:0007669"/>
    <property type="project" value="InterPro"/>
</dbReference>
<dbReference type="SUPFAM" id="SSF53474">
    <property type="entry name" value="alpha/beta-Hydrolases"/>
    <property type="match status" value="1"/>
</dbReference>
<dbReference type="PANTHER" id="PTHR24305">
    <property type="entry name" value="CYTOCHROME P450"/>
    <property type="match status" value="1"/>
</dbReference>
<dbReference type="GO" id="GO:0016705">
    <property type="term" value="F:oxidoreductase activity, acting on paired donors, with incorporation or reduction of molecular oxygen"/>
    <property type="evidence" value="ECO:0007669"/>
    <property type="project" value="InterPro"/>
</dbReference>
<dbReference type="Gene3D" id="3.40.50.1820">
    <property type="entry name" value="alpha/beta hydrolase"/>
    <property type="match status" value="1"/>
</dbReference>
<feature type="domain" description="Alpha/beta hydrolase fold-3" evidence="7">
    <location>
        <begin position="609"/>
        <end position="807"/>
    </location>
</feature>
<dbReference type="STRING" id="252740.A0A423VGE8"/>
<feature type="region of interest" description="Disordered" evidence="6">
    <location>
        <begin position="1023"/>
        <end position="1096"/>
    </location>
</feature>
<dbReference type="CDD" id="cd11051">
    <property type="entry name" value="CYP59-like"/>
    <property type="match status" value="1"/>
</dbReference>
<dbReference type="InterPro" id="IPR029058">
    <property type="entry name" value="AB_hydrolase_fold"/>
</dbReference>
<evidence type="ECO:0000313" key="9">
    <source>
        <dbReference type="Proteomes" id="UP000284375"/>
    </source>
</evidence>
<evidence type="ECO:0000256" key="4">
    <source>
        <dbReference type="PIRSR" id="PIRSR602401-1"/>
    </source>
</evidence>
<comment type="caution">
    <text evidence="8">The sequence shown here is derived from an EMBL/GenBank/DDBJ whole genome shotgun (WGS) entry which is preliminary data.</text>
</comment>
<dbReference type="InterPro" id="IPR001128">
    <property type="entry name" value="Cyt_P450"/>
</dbReference>
<keyword evidence="5" id="KW-0175">Coiled coil</keyword>
<dbReference type="GO" id="GO:0016787">
    <property type="term" value="F:hydrolase activity"/>
    <property type="evidence" value="ECO:0007669"/>
    <property type="project" value="InterPro"/>
</dbReference>
<keyword evidence="2 4" id="KW-0479">Metal-binding</keyword>
<dbReference type="OrthoDB" id="408631at2759"/>
<name>A0A423VGE8_CYTCH</name>
<dbReference type="InterPro" id="IPR050121">
    <property type="entry name" value="Cytochrome_P450_monoxygenase"/>
</dbReference>
<keyword evidence="1 4" id="KW-0349">Heme</keyword>
<dbReference type="InterPro" id="IPR013094">
    <property type="entry name" value="AB_hydrolase_3"/>
</dbReference>
<dbReference type="Gene3D" id="1.10.630.10">
    <property type="entry name" value="Cytochrome P450"/>
    <property type="match status" value="1"/>
</dbReference>
<evidence type="ECO:0000259" key="7">
    <source>
        <dbReference type="Pfam" id="PF07859"/>
    </source>
</evidence>
<dbReference type="PRINTS" id="PR00385">
    <property type="entry name" value="P450"/>
</dbReference>
<evidence type="ECO:0000256" key="2">
    <source>
        <dbReference type="ARBA" id="ARBA00022723"/>
    </source>
</evidence>
<dbReference type="InterPro" id="IPR002401">
    <property type="entry name" value="Cyt_P450_E_grp-I"/>
</dbReference>
<feature type="compositionally biased region" description="Low complexity" evidence="6">
    <location>
        <begin position="1247"/>
        <end position="1278"/>
    </location>
</feature>
<keyword evidence="9" id="KW-1185">Reference proteome</keyword>
<dbReference type="SUPFAM" id="SSF48264">
    <property type="entry name" value="Cytochrome P450"/>
    <property type="match status" value="1"/>
</dbReference>
<dbReference type="GO" id="GO:0004497">
    <property type="term" value="F:monooxygenase activity"/>
    <property type="evidence" value="ECO:0007669"/>
    <property type="project" value="InterPro"/>
</dbReference>
<feature type="compositionally biased region" description="Polar residues" evidence="6">
    <location>
        <begin position="1221"/>
        <end position="1230"/>
    </location>
</feature>
<keyword evidence="3 4" id="KW-0408">Iron</keyword>
<dbReference type="Pfam" id="PF07859">
    <property type="entry name" value="Abhydrolase_3"/>
    <property type="match status" value="1"/>
</dbReference>
<feature type="compositionally biased region" description="Low complexity" evidence="6">
    <location>
        <begin position="1198"/>
        <end position="1211"/>
    </location>
</feature>
<feature type="compositionally biased region" description="Basic and acidic residues" evidence="6">
    <location>
        <begin position="1033"/>
        <end position="1046"/>
    </location>
</feature>
<sequence length="1756" mass="195630">MANLLTSPIQAFAVAGLLVTGTYLYTKLYHRRFKQNAHIPQLPSSLLWGHLKVFDDFTKRGIPDHAIFADMHETLGKPPIMLVDNWPIVPPMVIVASHEVAEQISRSSKDFQYSAPKSPSVDRIMDLIGPNSILFKQNDEWKLVRKRFNPGFAPQHLMTLLPVIVEKATPYLDILDGFVSTGEAFPFDLLTTNLTFDVIGAVTMAYVDDKLQLPWWLMPRVHLRRRRLGTQISQHLRHIVRRKFEEMKSGVLDIRSRTILALSLQAIESLTPEIMEETCDQLKTFLFAGHDTTSTTIIWSIYELSRTPHALESVHDELDQLFGPGGAARDPAVVREKLLGPNGDELVHRMTYISAVIKEALRLHPPAGSIRMAKPGAGFVVSTPQGEYNVDGNWLYLNHNIIHRDRAIFGDTADDFVPERWLSAGDGFPASAWRPFERGPRGCIGQELANIEVRVIIAMLAHRYDFIKVGLGERDLDEDGKPMVDDKGRFKVKSELYSTIQITGKPVDGMLMKVKLLGSNGNGRLPNPPHPILTRVACAVGVYVLQTFVVGPAMAIRHWQRRRNPPATYPSIIKTYKQRPRLPVRIFFPISYQYDPNSEVTQPPLPTLFTIHGGGFVVGDPSDNDDFNHIFANQHNALVIALNYAKAPASPFPGPLSDLEAQITAVFADPDLAPFIRQDKVGMAGFSAGGNLTLAICQFPAIREKITAGIVPIYPVVDFSIGKDVKKDTRRYKSALGGTRSREKDLLLPFSEAFNWSYIPVGQDVRDPLLSPIFAERSSLPRRIWLMGCELDMLGHEAWQMACKLAGKPVPGLDQPIGQAEPESSGQPGALITEGDERFAWEEKNQDGEIKWLCVPDATHGFDASADMRADEKTVEDGILKRDRIIKMAGEWLFGQNMKGDDDWQDAAFNTRHLHNRNDRGGQGGNSRHEFQPSNTFGSHLVKCAAMDKLQLSAPEASATSSKAKKRRGSRGEVVLEVYRLTDDEDGLLGSLVCAGVLEASVVFAGSRKLLWKIWQHLGGTGGGEASADLDPTDSKGKATAKEDAKGQVGVTDGRKPSRSDDDSDDDEGDASDFDELESQSSSLDSEERQRRRVSTFEKNSFRHPKFWFRWQGEMADDKTSAPKTDGTRVHGSGYIVFSSNDCKRFQGTITSEQLGWNNVKMSGWKARPQPERDFEVQWGDSQQPLPPTMDRVHDLVSRQSSSPLSFSTSRSQRKAVIDNMKSTTSSTGLASEPIKATTAMSSDLDSQSTQPTQSSQATAQAQPTQAQAESTGNTKAFKGGKKKSKSGTDKKIKAAEGAIPMERRETDQKLFDLANAVINQNEVISDTGHELSYRINELACDISKANKYIEAKDQEIAEINNKLKAMEVSFNEAAKSLKRAQLLASQATKNGELEKCKAELKAQMHQNIKSMTKAAKTSELGSWSKEQTNAYLKDLLSTYFTNEDTVKSRRISQSVMSLAKQFIFHGNYGDEYATTLFHLANGHSYKKFLLKSQVQDHEAASCYPPNHVYRHLHEAHRTQTGKESAADIDKKVLAMFKDYSGCISHEQMMGGSLPGLLDPIPSSQLDDILAQLPKGVIKFLYERACYDAKTPAMVKKLQASAERFGFRLGLCEHNGKAGYHIMPAELVNGRITEAMRQKCMRERIAINKMIKEEVKSFIDHLWVDTLNKSDQARKNQVIDIMEWHASDYFVKHGSKVLEESGSTFETCTPETAREIRSECLMAAKEALLESMAQMPLTTEDQAAYRWEELKGSKAK</sequence>
<evidence type="ECO:0000256" key="3">
    <source>
        <dbReference type="ARBA" id="ARBA00023004"/>
    </source>
</evidence>
<dbReference type="EMBL" id="LJZO01000053">
    <property type="protein sequence ID" value="ROV90065.1"/>
    <property type="molecule type" value="Genomic_DNA"/>
</dbReference>
<dbReference type="Proteomes" id="UP000284375">
    <property type="component" value="Unassembled WGS sequence"/>
</dbReference>
<protein>
    <recommendedName>
        <fullName evidence="7">Alpha/beta hydrolase fold-3 domain-containing protein</fullName>
    </recommendedName>
</protein>
<dbReference type="GO" id="GO:0005506">
    <property type="term" value="F:iron ion binding"/>
    <property type="evidence" value="ECO:0007669"/>
    <property type="project" value="InterPro"/>
</dbReference>
<feature type="coiled-coil region" evidence="5">
    <location>
        <begin position="1343"/>
        <end position="1370"/>
    </location>
</feature>
<evidence type="ECO:0000256" key="5">
    <source>
        <dbReference type="SAM" id="Coils"/>
    </source>
</evidence>
<comment type="cofactor">
    <cofactor evidence="4">
        <name>heme</name>
        <dbReference type="ChEBI" id="CHEBI:30413"/>
    </cofactor>
</comment>
<proteinExistence type="predicted"/>
<feature type="binding site" description="axial binding residue" evidence="4">
    <location>
        <position position="443"/>
    </location>
    <ligand>
        <name>heme</name>
        <dbReference type="ChEBI" id="CHEBI:30413"/>
    </ligand>
    <ligandPart>
        <name>Fe</name>
        <dbReference type="ChEBI" id="CHEBI:18248"/>
    </ligandPart>
</feature>
<accession>A0A423VGE8</accession>
<dbReference type="PANTHER" id="PTHR24305:SF222">
    <property type="entry name" value="CYTOCHROME P450 MONOOXYGENASE STCS"/>
    <property type="match status" value="1"/>
</dbReference>
<evidence type="ECO:0000256" key="1">
    <source>
        <dbReference type="ARBA" id="ARBA00022617"/>
    </source>
</evidence>
<dbReference type="Pfam" id="PF00067">
    <property type="entry name" value="p450"/>
    <property type="match status" value="2"/>
</dbReference>
<evidence type="ECO:0000256" key="6">
    <source>
        <dbReference type="SAM" id="MobiDB-lite"/>
    </source>
</evidence>
<reference evidence="8 9" key="1">
    <citation type="submission" date="2015-09" db="EMBL/GenBank/DDBJ databases">
        <title>Host preference determinants of Valsa canker pathogens revealed by comparative genomics.</title>
        <authorList>
            <person name="Yin Z."/>
            <person name="Huang L."/>
        </authorList>
    </citation>
    <scope>NUCLEOTIDE SEQUENCE [LARGE SCALE GENOMIC DNA]</scope>
    <source>
        <strain evidence="8 9">YSFL</strain>
    </source>
</reference>
<evidence type="ECO:0000313" key="8">
    <source>
        <dbReference type="EMBL" id="ROV90065.1"/>
    </source>
</evidence>
<gene>
    <name evidence="8" type="ORF">VSDG_08366</name>
</gene>
<feature type="compositionally biased region" description="Acidic residues" evidence="6">
    <location>
        <begin position="1062"/>
        <end position="1078"/>
    </location>
</feature>
<feature type="region of interest" description="Disordered" evidence="6">
    <location>
        <begin position="914"/>
        <end position="933"/>
    </location>
</feature>
<feature type="region of interest" description="Disordered" evidence="6">
    <location>
        <begin position="1198"/>
        <end position="1297"/>
    </location>
</feature>
<organism evidence="8 9">
    <name type="scientific">Cytospora chrysosperma</name>
    <name type="common">Cytospora canker fungus</name>
    <name type="synonym">Sphaeria chrysosperma</name>
    <dbReference type="NCBI Taxonomy" id="252740"/>
    <lineage>
        <taxon>Eukaryota</taxon>
        <taxon>Fungi</taxon>
        <taxon>Dikarya</taxon>
        <taxon>Ascomycota</taxon>
        <taxon>Pezizomycotina</taxon>
        <taxon>Sordariomycetes</taxon>
        <taxon>Sordariomycetidae</taxon>
        <taxon>Diaporthales</taxon>
        <taxon>Cytosporaceae</taxon>
        <taxon>Cytospora</taxon>
    </lineage>
</organism>
<dbReference type="PRINTS" id="PR00463">
    <property type="entry name" value="EP450I"/>
</dbReference>